<proteinExistence type="predicted"/>
<evidence type="ECO:0000256" key="1">
    <source>
        <dbReference type="SAM" id="Coils"/>
    </source>
</evidence>
<accession>A0A1F6BSX4</accession>
<sequence length="281" mass="30544">MKKYFYAFGASMLALNVGGLPDMSTVPGISSVPVQISDINIEEIQRGNIQVGNVQIQTDENGRTNVQVGDDVQVQTDGQGRANVRAGNVEVNANGENDSITIGGMKFGLERAATSVFSFGELEQSIERRKQELEREVASTTSDTKDILENVNQVRLAVHALLASKDMLGGIGRQVSQIAQQMNDSVATTTIAESKIQSRGFFSRLLFGGDSTAAETISEEAVKNQGYVQKLTGLLDQVNVPADVQATLEAQIDALQAEQARLQDLAEKEKGRWGIFSWRFF</sequence>
<gene>
    <name evidence="2" type="ORF">A2118_02570</name>
</gene>
<feature type="coiled-coil region" evidence="1">
    <location>
        <begin position="123"/>
        <end position="150"/>
    </location>
</feature>
<dbReference type="AlphaFoldDB" id="A0A1F6BSX4"/>
<dbReference type="STRING" id="1798474.A2118_02570"/>
<keyword evidence="1" id="KW-0175">Coiled coil</keyword>
<comment type="caution">
    <text evidence="2">The sequence shown here is derived from an EMBL/GenBank/DDBJ whole genome shotgun (WGS) entry which is preliminary data.</text>
</comment>
<organism evidence="2 3">
    <name type="scientific">Candidatus Kaiserbacteria bacterium GWA2_50_9</name>
    <dbReference type="NCBI Taxonomy" id="1798474"/>
    <lineage>
        <taxon>Bacteria</taxon>
        <taxon>Candidatus Kaiseribacteriota</taxon>
    </lineage>
</organism>
<name>A0A1F6BSX4_9BACT</name>
<evidence type="ECO:0000313" key="2">
    <source>
        <dbReference type="EMBL" id="OGG39852.1"/>
    </source>
</evidence>
<dbReference type="Proteomes" id="UP000179014">
    <property type="component" value="Unassembled WGS sequence"/>
</dbReference>
<reference evidence="2 3" key="1">
    <citation type="journal article" date="2016" name="Nat. Commun.">
        <title>Thousands of microbial genomes shed light on interconnected biogeochemical processes in an aquifer system.</title>
        <authorList>
            <person name="Anantharaman K."/>
            <person name="Brown C.T."/>
            <person name="Hug L.A."/>
            <person name="Sharon I."/>
            <person name="Castelle C.J."/>
            <person name="Probst A.J."/>
            <person name="Thomas B.C."/>
            <person name="Singh A."/>
            <person name="Wilkins M.J."/>
            <person name="Karaoz U."/>
            <person name="Brodie E.L."/>
            <person name="Williams K.H."/>
            <person name="Hubbard S.S."/>
            <person name="Banfield J.F."/>
        </authorList>
    </citation>
    <scope>NUCLEOTIDE SEQUENCE [LARGE SCALE GENOMIC DNA]</scope>
</reference>
<feature type="coiled-coil region" evidence="1">
    <location>
        <begin position="245"/>
        <end position="272"/>
    </location>
</feature>
<dbReference type="EMBL" id="MFKN01000039">
    <property type="protein sequence ID" value="OGG39852.1"/>
    <property type="molecule type" value="Genomic_DNA"/>
</dbReference>
<protein>
    <submittedName>
        <fullName evidence="2">Uncharacterized protein</fullName>
    </submittedName>
</protein>
<evidence type="ECO:0000313" key="3">
    <source>
        <dbReference type="Proteomes" id="UP000179014"/>
    </source>
</evidence>